<dbReference type="EMBL" id="LXFE01000491">
    <property type="protein sequence ID" value="OLL25139.1"/>
    <property type="molecule type" value="Genomic_DNA"/>
</dbReference>
<dbReference type="Proteomes" id="UP000186594">
    <property type="component" value="Unassembled WGS sequence"/>
</dbReference>
<dbReference type="InterPro" id="IPR035979">
    <property type="entry name" value="RBD_domain_sf"/>
</dbReference>
<dbReference type="PROSITE" id="PS50102">
    <property type="entry name" value="RRM"/>
    <property type="match status" value="1"/>
</dbReference>
<organism evidence="5 6">
    <name type="scientific">Neolecta irregularis (strain DAH-3)</name>
    <dbReference type="NCBI Taxonomy" id="1198029"/>
    <lineage>
        <taxon>Eukaryota</taxon>
        <taxon>Fungi</taxon>
        <taxon>Dikarya</taxon>
        <taxon>Ascomycota</taxon>
        <taxon>Taphrinomycotina</taxon>
        <taxon>Neolectales</taxon>
        <taxon>Neolectaceae</taxon>
        <taxon>Neolecta</taxon>
    </lineage>
</organism>
<dbReference type="GO" id="GO:0005730">
    <property type="term" value="C:nucleolus"/>
    <property type="evidence" value="ECO:0007669"/>
    <property type="project" value="TreeGrafter"/>
</dbReference>
<evidence type="ECO:0000256" key="1">
    <source>
        <dbReference type="ARBA" id="ARBA00022884"/>
    </source>
</evidence>
<evidence type="ECO:0000259" key="4">
    <source>
        <dbReference type="PROSITE" id="PS50102"/>
    </source>
</evidence>
<gene>
    <name evidence="5" type="ORF">NEOLI_000593</name>
</gene>
<keyword evidence="1 2" id="KW-0694">RNA-binding</keyword>
<reference evidence="5 6" key="1">
    <citation type="submission" date="2016-04" db="EMBL/GenBank/DDBJ databases">
        <title>Evolutionary innovation and constraint leading to complex multicellularity in the Ascomycota.</title>
        <authorList>
            <person name="Cisse O."/>
            <person name="Nguyen A."/>
            <person name="Hewitt D.A."/>
            <person name="Jedd G."/>
            <person name="Stajich J.E."/>
        </authorList>
    </citation>
    <scope>NUCLEOTIDE SEQUENCE [LARGE SCALE GENOMIC DNA]</scope>
    <source>
        <strain evidence="5 6">DAH-3</strain>
    </source>
</reference>
<name>A0A1U7LR81_NEOID</name>
<dbReference type="InterPro" id="IPR012677">
    <property type="entry name" value="Nucleotide-bd_a/b_plait_sf"/>
</dbReference>
<evidence type="ECO:0000313" key="5">
    <source>
        <dbReference type="EMBL" id="OLL25139.1"/>
    </source>
</evidence>
<feature type="compositionally biased region" description="Basic and acidic residues" evidence="3">
    <location>
        <begin position="305"/>
        <end position="366"/>
    </location>
</feature>
<dbReference type="InterPro" id="IPR000504">
    <property type="entry name" value="RRM_dom"/>
</dbReference>
<feature type="compositionally biased region" description="Basic and acidic residues" evidence="3">
    <location>
        <begin position="177"/>
        <end position="244"/>
    </location>
</feature>
<comment type="caution">
    <text evidence="5">The sequence shown here is derived from an EMBL/GenBank/DDBJ whole genome shotgun (WGS) entry which is preliminary data.</text>
</comment>
<dbReference type="SUPFAM" id="SSF54928">
    <property type="entry name" value="RNA-binding domain, RBD"/>
    <property type="match status" value="1"/>
</dbReference>
<dbReference type="AlphaFoldDB" id="A0A1U7LR81"/>
<dbReference type="SMART" id="SM00360">
    <property type="entry name" value="RRM"/>
    <property type="match status" value="1"/>
</dbReference>
<evidence type="ECO:0000313" key="6">
    <source>
        <dbReference type="Proteomes" id="UP000186594"/>
    </source>
</evidence>
<feature type="compositionally biased region" description="Basic and acidic residues" evidence="3">
    <location>
        <begin position="157"/>
        <end position="167"/>
    </location>
</feature>
<dbReference type="PANTHER" id="PTHR23236:SF11">
    <property type="entry name" value="EUKARYOTIC TRANSLATION INITIATION FACTOR 4H"/>
    <property type="match status" value="1"/>
</dbReference>
<proteinExistence type="predicted"/>
<dbReference type="OMA" id="GPEDRGM"/>
<feature type="domain" description="RRM" evidence="4">
    <location>
        <begin position="74"/>
        <end position="150"/>
    </location>
</feature>
<feature type="region of interest" description="Disordered" evidence="3">
    <location>
        <begin position="142"/>
        <end position="419"/>
    </location>
</feature>
<protein>
    <submittedName>
        <fullName evidence="5">Putative RNA-binding protein sce3</fullName>
    </submittedName>
</protein>
<feature type="region of interest" description="Disordered" evidence="3">
    <location>
        <begin position="25"/>
        <end position="59"/>
    </location>
</feature>
<sequence length="419" mass="45883">MGPKTKAQKMTLGTFLHDKSLGSWADEMEDLPSQPSGGFGAGRSGSDYTSGAGRNEYDSSRSFRIVPLPTEPPFTAHIGNLSYDVSEDDIAQHFGSQKVTSVRILRDREDDRPKGYGYVEFSELDALKSALELNGSQLAGRTVRVSVAEPPKGGFSGEDRTLGEWKRSGPLPPLESSRNDRMGFDRRSTSQSAPERDGLGGNWERKGPLPAISRHERSEQSYSSRSREGSDFISRGERLDEPTRADAGAWRSSRPVQEAPGTTSTQTERKPLSLKPRSSGTATPPTVPEASKSSKASPFGSAKPIDSDSAIKKIEEKLEHKQREQEAAALAREQREKEKASAELAKEPKEVLKRAEPKSWRRHDAPGKIPKPIVKSKTGDQEQSMNDTTETTTAQVEKETEDGWAEVSTKKAKSNAGRS</sequence>
<dbReference type="GO" id="GO:0003723">
    <property type="term" value="F:RNA binding"/>
    <property type="evidence" value="ECO:0007669"/>
    <property type="project" value="UniProtKB-UniRule"/>
</dbReference>
<keyword evidence="6" id="KW-1185">Reference proteome</keyword>
<dbReference type="OrthoDB" id="48651at2759"/>
<dbReference type="Pfam" id="PF00076">
    <property type="entry name" value="RRM_1"/>
    <property type="match status" value="1"/>
</dbReference>
<dbReference type="STRING" id="1198029.A0A1U7LR81"/>
<dbReference type="Gene3D" id="3.30.70.330">
    <property type="match status" value="1"/>
</dbReference>
<evidence type="ECO:0000256" key="2">
    <source>
        <dbReference type="PROSITE-ProRule" id="PRU00176"/>
    </source>
</evidence>
<accession>A0A1U7LR81</accession>
<feature type="compositionally biased region" description="Polar residues" evidence="3">
    <location>
        <begin position="381"/>
        <end position="395"/>
    </location>
</feature>
<evidence type="ECO:0000256" key="3">
    <source>
        <dbReference type="SAM" id="MobiDB-lite"/>
    </source>
</evidence>
<dbReference type="PANTHER" id="PTHR23236">
    <property type="entry name" value="EUKARYOTIC TRANSLATION INITIATION FACTOR 4B/4H"/>
    <property type="match status" value="1"/>
</dbReference>